<keyword evidence="1" id="KW-0732">Signal</keyword>
<feature type="chain" id="PRO_5037482319" evidence="1">
    <location>
        <begin position="23"/>
        <end position="81"/>
    </location>
</feature>
<dbReference type="EMBL" id="JADJMH010000016">
    <property type="protein sequence ID" value="MBK7676091.1"/>
    <property type="molecule type" value="Genomic_DNA"/>
</dbReference>
<feature type="signal peptide" evidence="1">
    <location>
        <begin position="1"/>
        <end position="22"/>
    </location>
</feature>
<evidence type="ECO:0000313" key="2">
    <source>
        <dbReference type="EMBL" id="MBK7676091.1"/>
    </source>
</evidence>
<comment type="caution">
    <text evidence="2">The sequence shown here is derived from an EMBL/GenBank/DDBJ whole genome shotgun (WGS) entry which is preliminary data.</text>
</comment>
<organism evidence="2 3">
    <name type="scientific">Candidatus Accumulibacter proximus</name>
    <dbReference type="NCBI Taxonomy" id="2954385"/>
    <lineage>
        <taxon>Bacteria</taxon>
        <taxon>Pseudomonadati</taxon>
        <taxon>Pseudomonadota</taxon>
        <taxon>Betaproteobacteria</taxon>
        <taxon>Candidatus Accumulibacter</taxon>
    </lineage>
</organism>
<protein>
    <submittedName>
        <fullName evidence="2">Uncharacterized protein</fullName>
    </submittedName>
</protein>
<reference evidence="2 3" key="1">
    <citation type="submission" date="2020-10" db="EMBL/GenBank/DDBJ databases">
        <title>Connecting structure to function with the recovery of over 1000 high-quality activated sludge metagenome-assembled genomes encoding full-length rRNA genes using long-read sequencing.</title>
        <authorList>
            <person name="Singleton C.M."/>
            <person name="Petriglieri F."/>
            <person name="Kristensen J.M."/>
            <person name="Kirkegaard R.H."/>
            <person name="Michaelsen T.Y."/>
            <person name="Andersen M.H."/>
            <person name="Karst S.M."/>
            <person name="Dueholm M.S."/>
            <person name="Nielsen P.H."/>
            <person name="Albertsen M."/>
        </authorList>
    </citation>
    <scope>NUCLEOTIDE SEQUENCE [LARGE SCALE GENOMIC DNA]</scope>
    <source>
        <strain evidence="2">EsbW_18-Q3-R4-48_BATAC.285</strain>
    </source>
</reference>
<proteinExistence type="predicted"/>
<name>A0A935Q1M4_9PROT</name>
<accession>A0A935Q1M4</accession>
<sequence length="81" mass="8459">MIKTLLAALIVTTTLIGGTATAQTGSGTLGKIKSAKVINVAYSPDSLPFSFVGAKRSRPGIRSICANASLRRLRVRLATQT</sequence>
<gene>
    <name evidence="2" type="ORF">IPJ27_15815</name>
</gene>
<dbReference type="Proteomes" id="UP000697998">
    <property type="component" value="Unassembled WGS sequence"/>
</dbReference>
<dbReference type="SUPFAM" id="SSF53850">
    <property type="entry name" value="Periplasmic binding protein-like II"/>
    <property type="match status" value="1"/>
</dbReference>
<evidence type="ECO:0000313" key="3">
    <source>
        <dbReference type="Proteomes" id="UP000697998"/>
    </source>
</evidence>
<evidence type="ECO:0000256" key="1">
    <source>
        <dbReference type="SAM" id="SignalP"/>
    </source>
</evidence>
<dbReference type="AlphaFoldDB" id="A0A935Q1M4"/>